<name>A0A8E7B3V3_9EURY</name>
<dbReference type="Pfam" id="PF00773">
    <property type="entry name" value="RNB"/>
    <property type="match status" value="1"/>
</dbReference>
<dbReference type="GO" id="GO:0005829">
    <property type="term" value="C:cytosol"/>
    <property type="evidence" value="ECO:0007669"/>
    <property type="project" value="TreeGrafter"/>
</dbReference>
<evidence type="ECO:0000313" key="4">
    <source>
        <dbReference type="Proteomes" id="UP000680656"/>
    </source>
</evidence>
<feature type="domain" description="RNB" evidence="2">
    <location>
        <begin position="48"/>
        <end position="381"/>
    </location>
</feature>
<dbReference type="RefSeq" id="WP_214421242.1">
    <property type="nucleotide sequence ID" value="NZ_CP075546.1"/>
</dbReference>
<gene>
    <name evidence="3" type="ORF">KHC33_08375</name>
</gene>
<dbReference type="InterPro" id="IPR003029">
    <property type="entry name" value="S1_domain"/>
</dbReference>
<evidence type="ECO:0000259" key="1">
    <source>
        <dbReference type="SMART" id="SM00316"/>
    </source>
</evidence>
<dbReference type="Proteomes" id="UP000680656">
    <property type="component" value="Chromosome"/>
</dbReference>
<evidence type="ECO:0000313" key="3">
    <source>
        <dbReference type="EMBL" id="QVV90474.1"/>
    </source>
</evidence>
<feature type="domain" description="S1 motif" evidence="1">
    <location>
        <begin position="424"/>
        <end position="486"/>
    </location>
</feature>
<dbReference type="InterPro" id="IPR050180">
    <property type="entry name" value="RNR_Ribonuclease"/>
</dbReference>
<dbReference type="PANTHER" id="PTHR23355:SF9">
    <property type="entry name" value="DIS3-LIKE EXONUCLEASE 2"/>
    <property type="match status" value="1"/>
</dbReference>
<protein>
    <submittedName>
        <fullName evidence="3">RNB domain-containing ribonuclease</fullName>
    </submittedName>
</protein>
<sequence length="492" mass="55651">MKHQHVDLKTISWDTMERYGFNPRFSREVIHETNHLNPEHHIKIKKGIKDLRGLLWSSIDNVDSEDLDQIEFVKEGENGEIHVKVAISDVDHYVTKNSYIDKHAGHNGTSVYPGIITFHMLPDRLCKGITSLLPAQDCYAIIIEFTVLSDGGVRPGDIYQGVVRNKAKLMYEEIGDWLEDKIPVPTHVAETEGLKKQLELQNEAAIRLRAHRRRQGALDLETLEAQVVSDGETVTDLVIQEQNAARCLIEEFMVAANGTMVVFLENAGLPMIQRVVRVPKYWEEIRLVAAKYGEKLPFNPDAKSLSSFLTKQRETDPDRFPDLSLTIVKLMGSGEYVPFIPGKTPIGHFALAVTDYTHGTAPNRRYVDLIIQRLIKSVLLGTKSPYHVRELDEKAEWLSGREKAANKVERFMRKSAAAVLLKPRIGENFEGFVTGASEKGTYVRLISPPAEGRVMRKESGLKVGQKVIVRLLKTDPYNGHIDFEYLHDVGKR</sequence>
<dbReference type="InterPro" id="IPR040596">
    <property type="entry name" value="RNase_II_C_S1"/>
</dbReference>
<evidence type="ECO:0000259" key="2">
    <source>
        <dbReference type="SMART" id="SM00955"/>
    </source>
</evidence>
<dbReference type="GO" id="GO:0003723">
    <property type="term" value="F:RNA binding"/>
    <property type="evidence" value="ECO:0007669"/>
    <property type="project" value="InterPro"/>
</dbReference>
<keyword evidence="4" id="KW-1185">Reference proteome</keyword>
<organism evidence="3 4">
    <name type="scientific">Methanospirillum purgamenti</name>
    <dbReference type="NCBI Taxonomy" id="2834276"/>
    <lineage>
        <taxon>Archaea</taxon>
        <taxon>Methanobacteriati</taxon>
        <taxon>Methanobacteriota</taxon>
        <taxon>Stenosarchaea group</taxon>
        <taxon>Methanomicrobia</taxon>
        <taxon>Methanomicrobiales</taxon>
        <taxon>Methanospirillaceae</taxon>
        <taxon>Methanospirillum</taxon>
    </lineage>
</organism>
<proteinExistence type="predicted"/>
<dbReference type="GeneID" id="65097193"/>
<dbReference type="SUPFAM" id="SSF50249">
    <property type="entry name" value="Nucleic acid-binding proteins"/>
    <property type="match status" value="2"/>
</dbReference>
<dbReference type="EMBL" id="CP075546">
    <property type="protein sequence ID" value="QVV90474.1"/>
    <property type="molecule type" value="Genomic_DNA"/>
</dbReference>
<dbReference type="Pfam" id="PF18614">
    <property type="entry name" value="RNase_II_C_S1"/>
    <property type="match status" value="1"/>
</dbReference>
<accession>A0A8E7B3V3</accession>
<dbReference type="GO" id="GO:0006402">
    <property type="term" value="P:mRNA catabolic process"/>
    <property type="evidence" value="ECO:0007669"/>
    <property type="project" value="TreeGrafter"/>
</dbReference>
<reference evidence="3 4" key="1">
    <citation type="submission" date="2021-05" db="EMBL/GenBank/DDBJ databases">
        <title>A novel Methanospirillum isolate from a pyrite-forming mixed culture.</title>
        <authorList>
            <person name="Bunk B."/>
            <person name="Sproer C."/>
            <person name="Spring S."/>
            <person name="Pester M."/>
        </authorList>
    </citation>
    <scope>NUCLEOTIDE SEQUENCE [LARGE SCALE GENOMIC DNA]</scope>
    <source>
        <strain evidence="3 4">J.3.6.1-F.2.7.3</strain>
    </source>
</reference>
<dbReference type="KEGG" id="mrtj:KHC33_08375"/>
<dbReference type="GO" id="GO:0004540">
    <property type="term" value="F:RNA nuclease activity"/>
    <property type="evidence" value="ECO:0007669"/>
    <property type="project" value="InterPro"/>
</dbReference>
<dbReference type="AlphaFoldDB" id="A0A8E7B3V3"/>
<dbReference type="InterPro" id="IPR001900">
    <property type="entry name" value="RNase_II/R"/>
</dbReference>
<dbReference type="SMART" id="SM00316">
    <property type="entry name" value="S1"/>
    <property type="match status" value="1"/>
</dbReference>
<dbReference type="PANTHER" id="PTHR23355">
    <property type="entry name" value="RIBONUCLEASE"/>
    <property type="match status" value="1"/>
</dbReference>
<dbReference type="InterPro" id="IPR012340">
    <property type="entry name" value="NA-bd_OB-fold"/>
</dbReference>
<dbReference type="SMART" id="SM00955">
    <property type="entry name" value="RNB"/>
    <property type="match status" value="1"/>
</dbReference>